<accession>A0ABP8N6P0</accession>
<evidence type="ECO:0000313" key="6">
    <source>
        <dbReference type="EMBL" id="GAA4462254.1"/>
    </source>
</evidence>
<dbReference type="RefSeq" id="WP_345079042.1">
    <property type="nucleotide sequence ID" value="NZ_BAABFA010000007.1"/>
</dbReference>
<evidence type="ECO:0000313" key="7">
    <source>
        <dbReference type="Proteomes" id="UP001500067"/>
    </source>
</evidence>
<protein>
    <submittedName>
        <fullName evidence="6">Bacillithiol transferase BstA</fullName>
    </submittedName>
</protein>
<feature type="domain" description="DinB-like" evidence="5">
    <location>
        <begin position="41"/>
        <end position="171"/>
    </location>
</feature>
<dbReference type="NCBIfam" id="NF009807">
    <property type="entry name" value="PRK13291.1"/>
    <property type="match status" value="1"/>
</dbReference>
<keyword evidence="4" id="KW-0862">Zinc</keyword>
<dbReference type="Proteomes" id="UP001500067">
    <property type="component" value="Unassembled WGS sequence"/>
</dbReference>
<evidence type="ECO:0000256" key="2">
    <source>
        <dbReference type="ARBA" id="ARBA00022723"/>
    </source>
</evidence>
<dbReference type="InterPro" id="IPR034660">
    <property type="entry name" value="DinB/YfiT-like"/>
</dbReference>
<evidence type="ECO:0000256" key="4">
    <source>
        <dbReference type="ARBA" id="ARBA00022833"/>
    </source>
</evidence>
<dbReference type="Gene3D" id="1.20.120.450">
    <property type="entry name" value="dinb family like domain"/>
    <property type="match status" value="1"/>
</dbReference>
<keyword evidence="1" id="KW-0963">Cytoplasm</keyword>
<organism evidence="6 7">
    <name type="scientific">Nemorincola caseinilytica</name>
    <dbReference type="NCBI Taxonomy" id="2054315"/>
    <lineage>
        <taxon>Bacteria</taxon>
        <taxon>Pseudomonadati</taxon>
        <taxon>Bacteroidota</taxon>
        <taxon>Chitinophagia</taxon>
        <taxon>Chitinophagales</taxon>
        <taxon>Chitinophagaceae</taxon>
        <taxon>Nemorincola</taxon>
    </lineage>
</organism>
<dbReference type="GO" id="GO:0016740">
    <property type="term" value="F:transferase activity"/>
    <property type="evidence" value="ECO:0007669"/>
    <property type="project" value="UniProtKB-KW"/>
</dbReference>
<dbReference type="Pfam" id="PF12867">
    <property type="entry name" value="DinB_2"/>
    <property type="match status" value="1"/>
</dbReference>
<sequence>MTDNELEQLRYPIGRYEKPAAFDAAQLPEWLGVLRALPSWMDACIENLDEQQLHTPYRPGGWTIQQVVHHVADSHLNAYIRLKLALTEDNPTVAPYDENAWATLPDVEAVPVNVSVTMLHTIHRRLVAVLERLSPADMERTYFHPQHQRTFPIWELIALYVWHSRHHTGHIQQLRDRMGWW</sequence>
<gene>
    <name evidence="6" type="primary">bstA</name>
    <name evidence="6" type="ORF">GCM10023093_08480</name>
</gene>
<dbReference type="EMBL" id="BAABFA010000007">
    <property type="protein sequence ID" value="GAA4462254.1"/>
    <property type="molecule type" value="Genomic_DNA"/>
</dbReference>
<keyword evidence="3" id="KW-0378">Hydrolase</keyword>
<keyword evidence="6" id="KW-0808">Transferase</keyword>
<keyword evidence="7" id="KW-1185">Reference proteome</keyword>
<name>A0ABP8N6P0_9BACT</name>
<keyword evidence="2" id="KW-0479">Metal-binding</keyword>
<evidence type="ECO:0000256" key="3">
    <source>
        <dbReference type="ARBA" id="ARBA00022801"/>
    </source>
</evidence>
<evidence type="ECO:0000256" key="1">
    <source>
        <dbReference type="ARBA" id="ARBA00022490"/>
    </source>
</evidence>
<dbReference type="InterPro" id="IPR024775">
    <property type="entry name" value="DinB-like"/>
</dbReference>
<dbReference type="SUPFAM" id="SSF109854">
    <property type="entry name" value="DinB/YfiT-like putative metalloenzymes"/>
    <property type="match status" value="1"/>
</dbReference>
<dbReference type="HAMAP" id="MF_01256">
    <property type="entry name" value="YfiT_hydrol"/>
    <property type="match status" value="1"/>
</dbReference>
<proteinExistence type="inferred from homology"/>
<reference evidence="7" key="1">
    <citation type="journal article" date="2019" name="Int. J. Syst. Evol. Microbiol.">
        <title>The Global Catalogue of Microorganisms (GCM) 10K type strain sequencing project: providing services to taxonomists for standard genome sequencing and annotation.</title>
        <authorList>
            <consortium name="The Broad Institute Genomics Platform"/>
            <consortium name="The Broad Institute Genome Sequencing Center for Infectious Disease"/>
            <person name="Wu L."/>
            <person name="Ma J."/>
        </authorList>
    </citation>
    <scope>NUCLEOTIDE SEQUENCE [LARGE SCALE GENOMIC DNA]</scope>
    <source>
        <strain evidence="7">JCM 32105</strain>
    </source>
</reference>
<evidence type="ECO:0000259" key="5">
    <source>
        <dbReference type="Pfam" id="PF12867"/>
    </source>
</evidence>
<dbReference type="InterPro" id="IPR023774">
    <property type="entry name" value="Put_metal_dep_hydrolase_YfiT"/>
</dbReference>
<comment type="caution">
    <text evidence="6">The sequence shown here is derived from an EMBL/GenBank/DDBJ whole genome shotgun (WGS) entry which is preliminary data.</text>
</comment>